<dbReference type="GO" id="GO:0018812">
    <property type="term" value="F:3-hydroxyacyl-CoA dehydratase activity"/>
    <property type="evidence" value="ECO:0007669"/>
    <property type="project" value="UniProtKB-ARBA"/>
</dbReference>
<keyword evidence="5" id="KW-0560">Oxidoreductase</keyword>
<evidence type="ECO:0000256" key="3">
    <source>
        <dbReference type="ARBA" id="ARBA00006484"/>
    </source>
</evidence>
<comment type="caution">
    <text evidence="11">The sequence shown here is derived from an EMBL/GenBank/DDBJ whole genome shotgun (WGS) entry which is preliminary data.</text>
</comment>
<dbReference type="InterPro" id="IPR020904">
    <property type="entry name" value="Sc_DH/Rdtase_CS"/>
</dbReference>
<dbReference type="SUPFAM" id="SSF51735">
    <property type="entry name" value="NAD(P)-binding Rossmann-fold domains"/>
    <property type="match status" value="1"/>
</dbReference>
<evidence type="ECO:0000256" key="9">
    <source>
        <dbReference type="SAM" id="MobiDB-lite"/>
    </source>
</evidence>
<dbReference type="GO" id="GO:0006631">
    <property type="term" value="P:fatty acid metabolic process"/>
    <property type="evidence" value="ECO:0007669"/>
    <property type="project" value="UniProtKB-KW"/>
</dbReference>
<evidence type="ECO:0000256" key="5">
    <source>
        <dbReference type="ARBA" id="ARBA00023002"/>
    </source>
</evidence>
<feature type="region of interest" description="Disordered" evidence="9">
    <location>
        <begin position="806"/>
        <end position="826"/>
    </location>
</feature>
<dbReference type="InterPro" id="IPR002539">
    <property type="entry name" value="MaoC-like_dom"/>
</dbReference>
<dbReference type="PROSITE" id="PS00061">
    <property type="entry name" value="ADH_SHORT"/>
    <property type="match status" value="1"/>
</dbReference>
<dbReference type="SUPFAM" id="SSF54637">
    <property type="entry name" value="Thioesterase/thiol ester dehydrase-isomerase"/>
    <property type="match status" value="2"/>
</dbReference>
<evidence type="ECO:0000313" key="12">
    <source>
        <dbReference type="Proteomes" id="UP000821837"/>
    </source>
</evidence>
<dbReference type="PANTHER" id="PTHR45024">
    <property type="entry name" value="DEHYDROGENASES, SHORT CHAIN"/>
    <property type="match status" value="1"/>
</dbReference>
<dbReference type="InterPro" id="IPR003033">
    <property type="entry name" value="SCP2_sterol-bd_dom"/>
</dbReference>
<keyword evidence="7" id="KW-0576">Peroxisome</keyword>
<dbReference type="SUPFAM" id="SSF55718">
    <property type="entry name" value="SCP-like"/>
    <property type="match status" value="4"/>
</dbReference>
<dbReference type="Pfam" id="PF02036">
    <property type="entry name" value="SCP2"/>
    <property type="match status" value="3"/>
</dbReference>
<dbReference type="Gene3D" id="3.40.50.720">
    <property type="entry name" value="NAD(P)-binding Rossmann-like Domain"/>
    <property type="match status" value="1"/>
</dbReference>
<dbReference type="InterPro" id="IPR029069">
    <property type="entry name" value="HotDog_dom_sf"/>
</dbReference>
<comment type="similarity">
    <text evidence="3">Belongs to the short-chain dehydrogenases/reductases (SDR) family.</text>
</comment>
<dbReference type="PRINTS" id="PR00080">
    <property type="entry name" value="SDRFAMILY"/>
</dbReference>
<dbReference type="GO" id="GO:0005777">
    <property type="term" value="C:peroxisome"/>
    <property type="evidence" value="ECO:0007669"/>
    <property type="project" value="UniProtKB-SubCell"/>
</dbReference>
<keyword evidence="12" id="KW-1185">Reference proteome</keyword>
<dbReference type="InterPro" id="IPR057326">
    <property type="entry name" value="KR_dom"/>
</dbReference>
<dbReference type="GO" id="GO:0016491">
    <property type="term" value="F:oxidoreductase activity"/>
    <property type="evidence" value="ECO:0007669"/>
    <property type="project" value="UniProtKB-KW"/>
</dbReference>
<comment type="pathway">
    <text evidence="2">Lipid metabolism; fatty acid beta-oxidation.</text>
</comment>
<comment type="subcellular location">
    <subcellularLocation>
        <location evidence="1">Peroxisome</location>
    </subcellularLocation>
</comment>
<evidence type="ECO:0000256" key="4">
    <source>
        <dbReference type="ARBA" id="ARBA00022832"/>
    </source>
</evidence>
<dbReference type="CDD" id="cd05353">
    <property type="entry name" value="hydroxyacyl-CoA-like_DH_SDR_c-like"/>
    <property type="match status" value="1"/>
</dbReference>
<evidence type="ECO:0000313" key="11">
    <source>
        <dbReference type="EMBL" id="KAH7963409.1"/>
    </source>
</evidence>
<feature type="domain" description="Ketoreductase" evidence="10">
    <location>
        <begin position="8"/>
        <end position="145"/>
    </location>
</feature>
<evidence type="ECO:0000256" key="2">
    <source>
        <dbReference type="ARBA" id="ARBA00005005"/>
    </source>
</evidence>
<evidence type="ECO:0000256" key="8">
    <source>
        <dbReference type="ARBA" id="ARBA00023239"/>
    </source>
</evidence>
<dbReference type="InterPro" id="IPR051687">
    <property type="entry name" value="Peroxisomal_Beta-Oxidation"/>
</dbReference>
<dbReference type="Gene3D" id="3.10.129.10">
    <property type="entry name" value="Hotdog Thioesterase"/>
    <property type="match status" value="1"/>
</dbReference>
<dbReference type="InterPro" id="IPR036527">
    <property type="entry name" value="SCP2_sterol-bd_dom_sf"/>
</dbReference>
<dbReference type="PANTHER" id="PTHR45024:SF2">
    <property type="entry name" value="SCP2 DOMAIN-CONTAINING PROTEIN"/>
    <property type="match status" value="1"/>
</dbReference>
<dbReference type="InterPro" id="IPR002347">
    <property type="entry name" value="SDR_fam"/>
</dbReference>
<protein>
    <recommendedName>
        <fullName evidence="10">Ketoreductase domain-containing protein</fullName>
    </recommendedName>
</protein>
<dbReference type="CDD" id="cd03448">
    <property type="entry name" value="HDE_HSD"/>
    <property type="match status" value="1"/>
</dbReference>
<organism evidence="11 12">
    <name type="scientific">Rhipicephalus sanguineus</name>
    <name type="common">Brown dog tick</name>
    <name type="synonym">Ixodes sanguineus</name>
    <dbReference type="NCBI Taxonomy" id="34632"/>
    <lineage>
        <taxon>Eukaryota</taxon>
        <taxon>Metazoa</taxon>
        <taxon>Ecdysozoa</taxon>
        <taxon>Arthropoda</taxon>
        <taxon>Chelicerata</taxon>
        <taxon>Arachnida</taxon>
        <taxon>Acari</taxon>
        <taxon>Parasitiformes</taxon>
        <taxon>Ixodida</taxon>
        <taxon>Ixodoidea</taxon>
        <taxon>Ixodidae</taxon>
        <taxon>Rhipicephalinae</taxon>
        <taxon>Rhipicephalus</taxon>
        <taxon>Rhipicephalus</taxon>
    </lineage>
</organism>
<keyword evidence="8" id="KW-0456">Lyase</keyword>
<dbReference type="EMBL" id="JABSTV010001249">
    <property type="protein sequence ID" value="KAH7963409.1"/>
    <property type="molecule type" value="Genomic_DNA"/>
</dbReference>
<reference evidence="11" key="1">
    <citation type="journal article" date="2020" name="Cell">
        <title>Large-Scale Comparative Analyses of Tick Genomes Elucidate Their Genetic Diversity and Vector Capacities.</title>
        <authorList>
            <consortium name="Tick Genome and Microbiome Consortium (TIGMIC)"/>
            <person name="Jia N."/>
            <person name="Wang J."/>
            <person name="Shi W."/>
            <person name="Du L."/>
            <person name="Sun Y."/>
            <person name="Zhan W."/>
            <person name="Jiang J.F."/>
            <person name="Wang Q."/>
            <person name="Zhang B."/>
            <person name="Ji P."/>
            <person name="Bell-Sakyi L."/>
            <person name="Cui X.M."/>
            <person name="Yuan T.T."/>
            <person name="Jiang B.G."/>
            <person name="Yang W.F."/>
            <person name="Lam T.T."/>
            <person name="Chang Q.C."/>
            <person name="Ding S.J."/>
            <person name="Wang X.J."/>
            <person name="Zhu J.G."/>
            <person name="Ruan X.D."/>
            <person name="Zhao L."/>
            <person name="Wei J.T."/>
            <person name="Ye R.Z."/>
            <person name="Que T.C."/>
            <person name="Du C.H."/>
            <person name="Zhou Y.H."/>
            <person name="Cheng J.X."/>
            <person name="Dai P.F."/>
            <person name="Guo W.B."/>
            <person name="Han X.H."/>
            <person name="Huang E.J."/>
            <person name="Li L.F."/>
            <person name="Wei W."/>
            <person name="Gao Y.C."/>
            <person name="Liu J.Z."/>
            <person name="Shao H.Z."/>
            <person name="Wang X."/>
            <person name="Wang C.C."/>
            <person name="Yang T.C."/>
            <person name="Huo Q.B."/>
            <person name="Li W."/>
            <person name="Chen H.Y."/>
            <person name="Chen S.E."/>
            <person name="Zhou L.G."/>
            <person name="Ni X.B."/>
            <person name="Tian J.H."/>
            <person name="Sheng Y."/>
            <person name="Liu T."/>
            <person name="Pan Y.S."/>
            <person name="Xia L.Y."/>
            <person name="Li J."/>
            <person name="Zhao F."/>
            <person name="Cao W.C."/>
        </authorList>
    </citation>
    <scope>NUCLEOTIDE SEQUENCE</scope>
    <source>
        <strain evidence="11">Rsan-2018</strain>
    </source>
</reference>
<keyword evidence="4" id="KW-0276">Fatty acid metabolism</keyword>
<dbReference type="InterPro" id="IPR054357">
    <property type="entry name" value="MFE-2_N"/>
</dbReference>
<dbReference type="Gene3D" id="3.30.1050.10">
    <property type="entry name" value="SCP2 sterol-binding domain"/>
    <property type="match status" value="5"/>
</dbReference>
<evidence type="ECO:0000256" key="6">
    <source>
        <dbReference type="ARBA" id="ARBA00023098"/>
    </source>
</evidence>
<dbReference type="AlphaFoldDB" id="A0A9D4Q2R0"/>
<dbReference type="Proteomes" id="UP000821837">
    <property type="component" value="Chromosome 3"/>
</dbReference>
<dbReference type="Pfam" id="PF01575">
    <property type="entry name" value="MaoC_dehydratas"/>
    <property type="match status" value="1"/>
</dbReference>
<accession>A0A9D4Q2R0</accession>
<keyword evidence="6" id="KW-0443">Lipid metabolism</keyword>
<dbReference type="InterPro" id="IPR036291">
    <property type="entry name" value="NAD(P)-bd_dom_sf"/>
</dbReference>
<evidence type="ECO:0000256" key="7">
    <source>
        <dbReference type="ARBA" id="ARBA00023140"/>
    </source>
</evidence>
<proteinExistence type="inferred from homology"/>
<dbReference type="Gene3D" id="1.10.287.4290">
    <property type="match status" value="1"/>
</dbReference>
<evidence type="ECO:0000256" key="1">
    <source>
        <dbReference type="ARBA" id="ARBA00004275"/>
    </source>
</evidence>
<gene>
    <name evidence="11" type="ORF">HPB52_020995</name>
</gene>
<sequence length="1049" mass="115055">MALKFDGKVVVVTGAGGGLGREYAVLFAERGASVVDSVEEGEKIIKTAIDNFGRVDILINNAGILRDKAFVNMTPDEFDLIHRVHLRGSFLVTKAAWPYFRKQGYGKVIMTASGAGIYGNFGQANYGSAKLALLGLSNTLAIEGKKYNISCNTIVPLAGSRLTEDIFPPEVFEKLKPSFVSPVVVWLCHDTCPETGGVFEAAGGYVGKYQWYRSGGKAFIGDDLITPEKVRDSWSQITDMSTAQPMASIHDQTKSLIEVLSGQAPSRPVASTAPPVDDPTVFVYNPDTVILYALAVGLSTQEKDHLKFLYEGAEDFSVLPSFGVIPAMPAVFGSVAQHEETRKLNIDPTKVTLGVHFVTLFLKEVSCFNESCFLPVSLLGHSVSFMSDTFDQHGERVIHSQWSTFFVGSGNFGGKRTTDKARPLATIPNRKPDAVIEEKTSINQAALYRLCGFPQPIMHGLCSFGYATRHVLKQYAGNDVRRFKSIKARFTGPVVPGQSIRTEMWKDGNRIIFQCSVPESNKQIISGGCVELHDVAQPPPAAPQPPLGASLESEMELKSDLVFAGMEARVEDMPELASKVKAIYEYNILLKGKPAAVWSILHCTLCSCLLTCNYPRTFSMPFFLLLQAFMTGKLKVKGNLLLMQRLRELLKPPKDSAPPKPASAPAVSSSVALKSDAIFESLEKKIANNPDLASSVQTIFQWDIKKDGQLIKQYTLDLKNGKGAVYLGTPKQGKPDCTFIMEDEILHSIFTGKLDAQRAFMTGKMKITGNVLASQKLQELWEQDKEENPEDELAAIVQSAKDNEAAAAAAAGADGERPPPPNEPPNTIKSDFIFGIFIEYQKQEPQIASIVKTGPPKGIKADVAITIDDEDVIQLMLGKLNPQKAFMTGRLKIRGNIMLTQRFNLLWQEILKSGRVVELKLMSPLLSDGKPLSKELWSDCAFFVLTKKLAHLPDLAPKVQAIYEWRILKDGKEASKWTLDLKNGIGAVYRGSPRDTPSDCTVTMDDDIFANLVAGRVTPQVAFSKFVKVEGKKELADKLHPLFLSASKL</sequence>
<dbReference type="Pfam" id="PF00106">
    <property type="entry name" value="adh_short"/>
    <property type="match status" value="1"/>
</dbReference>
<dbReference type="PRINTS" id="PR00081">
    <property type="entry name" value="GDHRDH"/>
</dbReference>
<dbReference type="Pfam" id="PF22622">
    <property type="entry name" value="MFE-2_hydrat-2_N"/>
    <property type="match status" value="1"/>
</dbReference>
<dbReference type="SMART" id="SM00822">
    <property type="entry name" value="PKS_KR"/>
    <property type="match status" value="1"/>
</dbReference>
<name>A0A9D4Q2R0_RHISA</name>
<dbReference type="VEuPathDB" id="VectorBase:RSAN_048339"/>
<reference evidence="11" key="2">
    <citation type="submission" date="2021-09" db="EMBL/GenBank/DDBJ databases">
        <authorList>
            <person name="Jia N."/>
            <person name="Wang J."/>
            <person name="Shi W."/>
            <person name="Du L."/>
            <person name="Sun Y."/>
            <person name="Zhan W."/>
            <person name="Jiang J."/>
            <person name="Wang Q."/>
            <person name="Zhang B."/>
            <person name="Ji P."/>
            <person name="Sakyi L.B."/>
            <person name="Cui X."/>
            <person name="Yuan T."/>
            <person name="Jiang B."/>
            <person name="Yang W."/>
            <person name="Lam T.T.-Y."/>
            <person name="Chang Q."/>
            <person name="Ding S."/>
            <person name="Wang X."/>
            <person name="Zhu J."/>
            <person name="Ruan X."/>
            <person name="Zhao L."/>
            <person name="Wei J."/>
            <person name="Que T."/>
            <person name="Du C."/>
            <person name="Cheng J."/>
            <person name="Dai P."/>
            <person name="Han X."/>
            <person name="Huang E."/>
            <person name="Gao Y."/>
            <person name="Liu J."/>
            <person name="Shao H."/>
            <person name="Ye R."/>
            <person name="Li L."/>
            <person name="Wei W."/>
            <person name="Wang X."/>
            <person name="Wang C."/>
            <person name="Huo Q."/>
            <person name="Li W."/>
            <person name="Guo W."/>
            <person name="Chen H."/>
            <person name="Chen S."/>
            <person name="Zhou L."/>
            <person name="Zhou L."/>
            <person name="Ni X."/>
            <person name="Tian J."/>
            <person name="Zhou Y."/>
            <person name="Sheng Y."/>
            <person name="Liu T."/>
            <person name="Pan Y."/>
            <person name="Xia L."/>
            <person name="Li J."/>
            <person name="Zhao F."/>
            <person name="Cao W."/>
        </authorList>
    </citation>
    <scope>NUCLEOTIDE SEQUENCE</scope>
    <source>
        <strain evidence="11">Rsan-2018</strain>
        <tissue evidence="11">Larvae</tissue>
    </source>
</reference>
<evidence type="ECO:0000259" key="10">
    <source>
        <dbReference type="SMART" id="SM00822"/>
    </source>
</evidence>